<dbReference type="Proteomes" id="UP001187531">
    <property type="component" value="Unassembled WGS sequence"/>
</dbReference>
<feature type="region of interest" description="Disordered" evidence="3">
    <location>
        <begin position="450"/>
        <end position="473"/>
    </location>
</feature>
<dbReference type="Pfam" id="PF12473">
    <property type="entry name" value="DUF3694"/>
    <property type="match status" value="1"/>
</dbReference>
<dbReference type="InterPro" id="IPR011993">
    <property type="entry name" value="PH-like_dom_sf"/>
</dbReference>
<dbReference type="PANTHER" id="PTHR47219:SF9">
    <property type="entry name" value="GTPASE ACTIVATING PROTEIN AND CENTROSOME-ASSOCIATED, ISOFORM B"/>
    <property type="match status" value="1"/>
</dbReference>
<evidence type="ECO:0000259" key="5">
    <source>
        <dbReference type="PROSITE" id="PS50086"/>
    </source>
</evidence>
<dbReference type="GO" id="GO:0005096">
    <property type="term" value="F:GTPase activator activity"/>
    <property type="evidence" value="ECO:0007669"/>
    <property type="project" value="UniProtKB-KW"/>
</dbReference>
<evidence type="ECO:0000256" key="1">
    <source>
        <dbReference type="ARBA" id="ARBA00022468"/>
    </source>
</evidence>
<dbReference type="InterPro" id="IPR050302">
    <property type="entry name" value="Rab_GAP_TBC_domain"/>
</dbReference>
<feature type="coiled-coil region" evidence="2">
    <location>
        <begin position="925"/>
        <end position="952"/>
    </location>
</feature>
<dbReference type="CDD" id="cd01211">
    <property type="entry name" value="PTB_Rab6GAP"/>
    <property type="match status" value="1"/>
</dbReference>
<dbReference type="EMBL" id="JAVRJZ010000006">
    <property type="protein sequence ID" value="KAK2721893.1"/>
    <property type="molecule type" value="Genomic_DNA"/>
</dbReference>
<dbReference type="Gene3D" id="2.30.29.30">
    <property type="entry name" value="Pleckstrin-homology domain (PH domain)/Phosphotyrosine-binding domain (PTB)"/>
    <property type="match status" value="1"/>
</dbReference>
<dbReference type="SMART" id="SM00462">
    <property type="entry name" value="PTB"/>
    <property type="match status" value="1"/>
</dbReference>
<dbReference type="PANTHER" id="PTHR47219">
    <property type="entry name" value="RAB GTPASE-ACTIVATING PROTEIN 1-LIKE"/>
    <property type="match status" value="1"/>
</dbReference>
<gene>
    <name evidence="6" type="ORF">QYM36_004016</name>
</gene>
<dbReference type="SMART" id="SM00164">
    <property type="entry name" value="TBC"/>
    <property type="match status" value="1"/>
</dbReference>
<dbReference type="SUPFAM" id="SSF47923">
    <property type="entry name" value="Ypt/Rab-GAP domain of gyp1p"/>
    <property type="match status" value="2"/>
</dbReference>
<feature type="coiled-coil region" evidence="2">
    <location>
        <begin position="773"/>
        <end position="853"/>
    </location>
</feature>
<dbReference type="AlphaFoldDB" id="A0AA88I602"/>
<dbReference type="PROSITE" id="PS50086">
    <property type="entry name" value="TBC_RABGAP"/>
    <property type="match status" value="1"/>
</dbReference>
<dbReference type="Pfam" id="PF00566">
    <property type="entry name" value="RabGAP-TBC"/>
    <property type="match status" value="1"/>
</dbReference>
<feature type="domain" description="Rab-GAP TBC" evidence="5">
    <location>
        <begin position="509"/>
        <end position="695"/>
    </location>
</feature>
<dbReference type="InterPro" id="IPR022164">
    <property type="entry name" value="Kinesin-like"/>
</dbReference>
<dbReference type="Gene3D" id="1.10.8.270">
    <property type="entry name" value="putative rabgap domain of human tbc1 domain family member 14 like domains"/>
    <property type="match status" value="1"/>
</dbReference>
<evidence type="ECO:0000259" key="4">
    <source>
        <dbReference type="PROSITE" id="PS01179"/>
    </source>
</evidence>
<accession>A0AA88I602</accession>
<dbReference type="FunFam" id="1.10.472.80:FF:000027">
    <property type="entry name" value="GTPase activating protein (Evi5)"/>
    <property type="match status" value="1"/>
</dbReference>
<evidence type="ECO:0000313" key="6">
    <source>
        <dbReference type="EMBL" id="KAK2721893.1"/>
    </source>
</evidence>
<evidence type="ECO:0000256" key="2">
    <source>
        <dbReference type="SAM" id="Coils"/>
    </source>
</evidence>
<dbReference type="Gene3D" id="1.10.10.750">
    <property type="entry name" value="Ypt/Rab-GAP domain of gyp1p, domain 1"/>
    <property type="match status" value="1"/>
</dbReference>
<keyword evidence="7" id="KW-1185">Reference proteome</keyword>
<organism evidence="6 7">
    <name type="scientific">Artemia franciscana</name>
    <name type="common">Brine shrimp</name>
    <name type="synonym">Artemia sanfranciscana</name>
    <dbReference type="NCBI Taxonomy" id="6661"/>
    <lineage>
        <taxon>Eukaryota</taxon>
        <taxon>Metazoa</taxon>
        <taxon>Ecdysozoa</taxon>
        <taxon>Arthropoda</taxon>
        <taxon>Crustacea</taxon>
        <taxon>Branchiopoda</taxon>
        <taxon>Anostraca</taxon>
        <taxon>Artemiidae</taxon>
        <taxon>Artemia</taxon>
    </lineage>
</organism>
<keyword evidence="1" id="KW-0343">GTPase activation</keyword>
<keyword evidence="2" id="KW-0175">Coiled coil</keyword>
<proteinExistence type="predicted"/>
<dbReference type="Gene3D" id="1.10.472.80">
    <property type="entry name" value="Ypt/Rab-GAP domain of gyp1p, domain 3"/>
    <property type="match status" value="1"/>
</dbReference>
<dbReference type="FunFam" id="1.10.8.270:FF:000001">
    <property type="entry name" value="TBC1 domain family member 1"/>
    <property type="match status" value="1"/>
</dbReference>
<dbReference type="GO" id="GO:0031267">
    <property type="term" value="F:small GTPase binding"/>
    <property type="evidence" value="ECO:0007669"/>
    <property type="project" value="TreeGrafter"/>
</dbReference>
<dbReference type="PROSITE" id="PS01179">
    <property type="entry name" value="PID"/>
    <property type="match status" value="1"/>
</dbReference>
<evidence type="ECO:0000256" key="3">
    <source>
        <dbReference type="SAM" id="MobiDB-lite"/>
    </source>
</evidence>
<dbReference type="SUPFAM" id="SSF50729">
    <property type="entry name" value="PH domain-like"/>
    <property type="match status" value="1"/>
</dbReference>
<evidence type="ECO:0000313" key="7">
    <source>
        <dbReference type="Proteomes" id="UP001187531"/>
    </source>
</evidence>
<evidence type="ECO:0008006" key="8">
    <source>
        <dbReference type="Google" id="ProtNLM"/>
    </source>
</evidence>
<dbReference type="InterPro" id="IPR000195">
    <property type="entry name" value="Rab-GAP-TBC_dom"/>
</dbReference>
<name>A0AA88I602_ARTSF</name>
<comment type="caution">
    <text evidence="6">The sequence shown here is derived from an EMBL/GenBank/DDBJ whole genome shotgun (WGS) entry which is preliminary data.</text>
</comment>
<reference evidence="6" key="1">
    <citation type="submission" date="2023-07" db="EMBL/GenBank/DDBJ databases">
        <title>Chromosome-level genome assembly of Artemia franciscana.</title>
        <authorList>
            <person name="Jo E."/>
        </authorList>
    </citation>
    <scope>NUCLEOTIDE SEQUENCE</scope>
    <source>
        <tissue evidence="6">Whole body</tissue>
    </source>
</reference>
<dbReference type="InterPro" id="IPR006020">
    <property type="entry name" value="PTB/PI_dom"/>
</dbReference>
<sequence>MDSDKSSENDFEVLEKQDKTNVQPNLLINVNGEIELKESLDSAIKETDSRVTTPNTIDGLNSPTASYIDNQDEAGVIYNKVVYLGAANISSPRSETEIQKNIAFMRQQCVISSPIPVMILVPRSSDGSVVLYDASTQAELARYPISRILYFARGASGSPESSCFAFTCARGESHDAALFQSHVFRCDVPEAIGKVFASFGQAFKKHKGQLAENNITYIAGSTPSAVVFEVTLEIREADSKGNYNSVPKDKNFFKVRSNVEKQVVITVLQISDGIVLDIERCFGILISAGKAVKKSDVHLLGMVSMGTVNNDGKAIYTITGSWDPGDPAFSQLNKETPKDSDRIYMTVAVDLVISGIREPVRFDIETKLKIFPQSEKFWYISRKHHFEHFTLTLTQVFEGDEKHYDVTSVESSGEIEKPPKSLGLTLNLGSLSLNSSTLVSLPSISPLTNLDTPKDDDISDNDEPLLSGSGDVSKECSESELESWAQVLDAWKENSNVLPKQLHSLIKGGIPEALRGEIWLRLVGCFDQSELMDSYRILITKECSAEEVILRDLHRTFPAHDYFKENGGHGQDALAKIVKAYSIYDEEIGYCQGITFIAAALLLHMPEEQAFCILVKIMSEYGLRDLFKDGLEALHLRFYQLDKLLEEQLPDVYSHFSDQRVETHMYASQWFLTLFTAKFPLYLVFRIVDLFLYARMDAVFQIAMALLSVSKKDLLQLSFENILKYFRVQLPKRFRSEESARHLMRVASGIKVKKLGRYEKEFYEYKALSEDPLTKLEKEKAKLQKSVLRLEHENDSLAHELINVKLKLRAELGEAERKLDTLSRELQSSRRSLKEVEEDNKCLEAESSQVKEMLKREIAKNEAESQRTTVIITEYKKICTQLSEQLEEGRKIVDEAAKVNAKERCDACQCQPQQRKASDSEVVSLANLQKHNRELELELAQTKLALVESQCKNQDLSHQAIALTSELQASKSGWFQKTITSLKEAAKTQPILNQPKAGNTFQRKDSLRDML</sequence>
<dbReference type="InterPro" id="IPR035969">
    <property type="entry name" value="Rab-GAP_TBC_sf"/>
</dbReference>
<protein>
    <recommendedName>
        <fullName evidence="8">Rab GTPase-activating protein 1-like</fullName>
    </recommendedName>
</protein>
<feature type="domain" description="PID" evidence="4">
    <location>
        <begin position="80"/>
        <end position="203"/>
    </location>
</feature>